<dbReference type="Pfam" id="PF10387">
    <property type="entry name" value="DUF2442"/>
    <property type="match status" value="1"/>
</dbReference>
<reference evidence="1 2" key="1">
    <citation type="submission" date="2015-11" db="EMBL/GenBank/DDBJ databases">
        <title>Genomic analysis of 38 Legionella species identifies large and diverse effector repertoires.</title>
        <authorList>
            <person name="Burstein D."/>
            <person name="Amaro F."/>
            <person name="Zusman T."/>
            <person name="Lifshitz Z."/>
            <person name="Cohen O."/>
            <person name="Gilbert J.A."/>
            <person name="Pupko T."/>
            <person name="Shuman H.A."/>
            <person name="Segal G."/>
        </authorList>
    </citation>
    <scope>NUCLEOTIDE SEQUENCE [LARGE SCALE GENOMIC DNA]</scope>
    <source>
        <strain evidence="1 2">Bercovier 4</strain>
    </source>
</reference>
<gene>
    <name evidence="1" type="ORF">Lisr_2076</name>
</gene>
<dbReference type="OrthoDB" id="9807561at2"/>
<protein>
    <recommendedName>
        <fullName evidence="3">DUF2442 domain-containing protein</fullName>
    </recommendedName>
</protein>
<evidence type="ECO:0000313" key="2">
    <source>
        <dbReference type="Proteomes" id="UP000054761"/>
    </source>
</evidence>
<dbReference type="RefSeq" id="WP_058502386.1">
    <property type="nucleotide sequence ID" value="NZ_CAAAJA010000093.1"/>
</dbReference>
<accession>A0A0W0VHE9</accession>
<dbReference type="STRING" id="454.Lisr_2076"/>
<proteinExistence type="predicted"/>
<evidence type="ECO:0000313" key="1">
    <source>
        <dbReference type="EMBL" id="KTD19514.1"/>
    </source>
</evidence>
<dbReference type="AlphaFoldDB" id="A0A0W0VHE9"/>
<dbReference type="Gene3D" id="3.30.2020.40">
    <property type="entry name" value="Uncharacterised protein PF10387, DUF2442"/>
    <property type="match status" value="1"/>
</dbReference>
<dbReference type="PATRIC" id="fig|454.4.peg.2261"/>
<dbReference type="Proteomes" id="UP000054761">
    <property type="component" value="Unassembled WGS sequence"/>
</dbReference>
<dbReference type="EMBL" id="LNYH01000112">
    <property type="protein sequence ID" value="KTD19514.1"/>
    <property type="molecule type" value="Genomic_DNA"/>
</dbReference>
<sequence>MNTLAIKFDDHAVDVSFTKTSLHFVLADGREISAPLEWFPRLRDATDDERKNWRFIGNGLGVHWSKIDEDVSVKALMKGTD</sequence>
<organism evidence="1 2">
    <name type="scientific">Legionella israelensis</name>
    <dbReference type="NCBI Taxonomy" id="454"/>
    <lineage>
        <taxon>Bacteria</taxon>
        <taxon>Pseudomonadati</taxon>
        <taxon>Pseudomonadota</taxon>
        <taxon>Gammaproteobacteria</taxon>
        <taxon>Legionellales</taxon>
        <taxon>Legionellaceae</taxon>
        <taxon>Legionella</taxon>
    </lineage>
</organism>
<evidence type="ECO:0008006" key="3">
    <source>
        <dbReference type="Google" id="ProtNLM"/>
    </source>
</evidence>
<keyword evidence="2" id="KW-1185">Reference proteome</keyword>
<comment type="caution">
    <text evidence="1">The sequence shown here is derived from an EMBL/GenBank/DDBJ whole genome shotgun (WGS) entry which is preliminary data.</text>
</comment>
<dbReference type="InterPro" id="IPR018841">
    <property type="entry name" value="DUF2442"/>
</dbReference>
<name>A0A0W0VHE9_9GAMM</name>